<sequence length="580" mass="64125">MPKSCGRGPYARVAALAPHVNQSILLAHDDHQKRKLADELVYELHFDYNFLAIPEENGPIYMRADVTDMPGYWDSVVDSPPERREWLRQRGLQRRWWGVFTDWIKKLNTVDKDTSVSRNFHWRDKWNIFHAEKSCPGPPAYEASLDITLKGKAKFNSRYGFYLQATIVPPNVKAAYLYIKADASASATLTVDGMAKVSYDSSTVQFAKFGFPGLYYPGLLTIGPSLEINGFITGELSVQGTLNTHIDYNFPSLDFALGKTSNDIGPSIQPGGKSQGFDMGAGYNVDMGGDIAIHIVPQVQFGVQILGGQLLDAEAFVRADLFAGLGINGSVSSKVAPTFCWDLYYGVEVDSGLTGSVLYWDTGPHTWTFFKERYSFYSKCFTSVDQPKVIQARDEHLWHASAGYIPTYDDTLELPPPSTQGAWIESATQDDKRIVLPRTGPGLAKRVQQVASSVPPVPGTCSCAATNDQIDTQGEGTQCDAMSEADAFTDWDQFNRRSLDAFDEFEASTSAGGSGVIPGLLKRDTKRVQDNCGHTLEAFPYASAVKHILRLREPDRHCGRRVDHCENNSGAGLELELLRP</sequence>
<dbReference type="OrthoDB" id="73875at2759"/>
<gene>
    <name evidence="1" type="ORF">EXIGLDRAFT_407819</name>
</gene>
<protein>
    <submittedName>
        <fullName evidence="1">Uncharacterized protein</fullName>
    </submittedName>
</protein>
<accession>A0A165KQF1</accession>
<dbReference type="Proteomes" id="UP000077266">
    <property type="component" value="Unassembled WGS sequence"/>
</dbReference>
<dbReference type="AlphaFoldDB" id="A0A165KQF1"/>
<reference evidence="1 2" key="1">
    <citation type="journal article" date="2016" name="Mol. Biol. Evol.">
        <title>Comparative Genomics of Early-Diverging Mushroom-Forming Fungi Provides Insights into the Origins of Lignocellulose Decay Capabilities.</title>
        <authorList>
            <person name="Nagy L.G."/>
            <person name="Riley R."/>
            <person name="Tritt A."/>
            <person name="Adam C."/>
            <person name="Daum C."/>
            <person name="Floudas D."/>
            <person name="Sun H."/>
            <person name="Yadav J.S."/>
            <person name="Pangilinan J."/>
            <person name="Larsson K.H."/>
            <person name="Matsuura K."/>
            <person name="Barry K."/>
            <person name="Labutti K."/>
            <person name="Kuo R."/>
            <person name="Ohm R.A."/>
            <person name="Bhattacharya S.S."/>
            <person name="Shirouzu T."/>
            <person name="Yoshinaga Y."/>
            <person name="Martin F.M."/>
            <person name="Grigoriev I.V."/>
            <person name="Hibbett D.S."/>
        </authorList>
    </citation>
    <scope>NUCLEOTIDE SEQUENCE [LARGE SCALE GENOMIC DNA]</scope>
    <source>
        <strain evidence="1 2">HHB12029</strain>
    </source>
</reference>
<proteinExistence type="predicted"/>
<dbReference type="STRING" id="1314781.A0A165KQF1"/>
<keyword evidence="2" id="KW-1185">Reference proteome</keyword>
<organism evidence="1 2">
    <name type="scientific">Exidia glandulosa HHB12029</name>
    <dbReference type="NCBI Taxonomy" id="1314781"/>
    <lineage>
        <taxon>Eukaryota</taxon>
        <taxon>Fungi</taxon>
        <taxon>Dikarya</taxon>
        <taxon>Basidiomycota</taxon>
        <taxon>Agaricomycotina</taxon>
        <taxon>Agaricomycetes</taxon>
        <taxon>Auriculariales</taxon>
        <taxon>Exidiaceae</taxon>
        <taxon>Exidia</taxon>
    </lineage>
</organism>
<dbReference type="EMBL" id="KV425939">
    <property type="protein sequence ID" value="KZV96693.1"/>
    <property type="molecule type" value="Genomic_DNA"/>
</dbReference>
<name>A0A165KQF1_EXIGL</name>
<dbReference type="InParanoid" id="A0A165KQF1"/>
<evidence type="ECO:0000313" key="2">
    <source>
        <dbReference type="Proteomes" id="UP000077266"/>
    </source>
</evidence>
<evidence type="ECO:0000313" key="1">
    <source>
        <dbReference type="EMBL" id="KZV96693.1"/>
    </source>
</evidence>